<dbReference type="AlphaFoldDB" id="A0AAN5I8Y2"/>
<protein>
    <submittedName>
        <fullName evidence="1">Uncharacterized protein</fullName>
    </submittedName>
</protein>
<name>A0AAN5I8Y2_9BILA</name>
<organism evidence="1 2">
    <name type="scientific">Pristionchus mayeri</name>
    <dbReference type="NCBI Taxonomy" id="1317129"/>
    <lineage>
        <taxon>Eukaryota</taxon>
        <taxon>Metazoa</taxon>
        <taxon>Ecdysozoa</taxon>
        <taxon>Nematoda</taxon>
        <taxon>Chromadorea</taxon>
        <taxon>Rhabditida</taxon>
        <taxon>Rhabditina</taxon>
        <taxon>Diplogasteromorpha</taxon>
        <taxon>Diplogasteroidea</taxon>
        <taxon>Neodiplogasteridae</taxon>
        <taxon>Pristionchus</taxon>
    </lineage>
</organism>
<feature type="non-terminal residue" evidence="1">
    <location>
        <position position="236"/>
    </location>
</feature>
<dbReference type="Proteomes" id="UP001328107">
    <property type="component" value="Unassembled WGS sequence"/>
</dbReference>
<gene>
    <name evidence="1" type="ORF">PMAYCL1PPCAC_24781</name>
</gene>
<keyword evidence="2" id="KW-1185">Reference proteome</keyword>
<sequence length="236" mass="27601">ELDENECSTLKTYKRGSFDMAVKYVPILILADCIEAENDDVIMWYHRLCGSKSADQLVVSILPCIYAYFSTISPFEIKGNHVGEVWRSLWDRLSLLHVADQYSPRYLFDLLGILSSIIKIAKQTPLVDQSWNTVRAVIYRLGKYMEDAKIWQRHRLISFPELLQLLQLLLHQWGFTYRVQLVTVLQPMMKTFANSLEYDKNITEWSLPWSEINKKSSRMEHSWLLMEEYGSIAAPK</sequence>
<evidence type="ECO:0000313" key="2">
    <source>
        <dbReference type="Proteomes" id="UP001328107"/>
    </source>
</evidence>
<proteinExistence type="predicted"/>
<reference evidence="2" key="1">
    <citation type="submission" date="2022-10" db="EMBL/GenBank/DDBJ databases">
        <title>Genome assembly of Pristionchus species.</title>
        <authorList>
            <person name="Yoshida K."/>
            <person name="Sommer R.J."/>
        </authorList>
    </citation>
    <scope>NUCLEOTIDE SEQUENCE [LARGE SCALE GENOMIC DNA]</scope>
    <source>
        <strain evidence="2">RS5460</strain>
    </source>
</reference>
<dbReference type="EMBL" id="BTRK01000005">
    <property type="protein sequence ID" value="GMR54586.1"/>
    <property type="molecule type" value="Genomic_DNA"/>
</dbReference>
<evidence type="ECO:0000313" key="1">
    <source>
        <dbReference type="EMBL" id="GMR54586.1"/>
    </source>
</evidence>
<accession>A0AAN5I8Y2</accession>
<comment type="caution">
    <text evidence="1">The sequence shown here is derived from an EMBL/GenBank/DDBJ whole genome shotgun (WGS) entry which is preliminary data.</text>
</comment>
<feature type="non-terminal residue" evidence="1">
    <location>
        <position position="1"/>
    </location>
</feature>